<feature type="domain" description="Helix-turn-helix" evidence="1">
    <location>
        <begin position="7"/>
        <end position="51"/>
    </location>
</feature>
<dbReference type="InterPro" id="IPR041657">
    <property type="entry name" value="HTH_17"/>
</dbReference>
<dbReference type="RefSeq" id="WP_078197950.1">
    <property type="nucleotide sequence ID" value="NZ_CP017757.2"/>
</dbReference>
<name>A0A1U9USI9_CUPNE</name>
<gene>
    <name evidence="2" type="ORF">BJN34_17395</name>
</gene>
<keyword evidence="2" id="KW-0238">DNA-binding</keyword>
<protein>
    <submittedName>
        <fullName evidence="2">DNA-binding protein</fullName>
    </submittedName>
</protein>
<proteinExistence type="predicted"/>
<evidence type="ECO:0000313" key="2">
    <source>
        <dbReference type="EMBL" id="AQV95658.1"/>
    </source>
</evidence>
<dbReference type="KEGG" id="cuh:BJN34_17395"/>
<dbReference type="Proteomes" id="UP000189627">
    <property type="component" value="Chromosome 1"/>
</dbReference>
<organism evidence="2 3">
    <name type="scientific">Cupriavidus necator</name>
    <name type="common">Alcaligenes eutrophus</name>
    <name type="synonym">Ralstonia eutropha</name>
    <dbReference type="NCBI Taxonomy" id="106590"/>
    <lineage>
        <taxon>Bacteria</taxon>
        <taxon>Pseudomonadati</taxon>
        <taxon>Pseudomonadota</taxon>
        <taxon>Betaproteobacteria</taxon>
        <taxon>Burkholderiales</taxon>
        <taxon>Burkholderiaceae</taxon>
        <taxon>Cupriavidus</taxon>
    </lineage>
</organism>
<dbReference type="EMBL" id="CP017757">
    <property type="protein sequence ID" value="AQV95658.1"/>
    <property type="molecule type" value="Genomic_DNA"/>
</dbReference>
<dbReference type="GO" id="GO:0003677">
    <property type="term" value="F:DNA binding"/>
    <property type="evidence" value="ECO:0007669"/>
    <property type="project" value="UniProtKB-KW"/>
</dbReference>
<dbReference type="Pfam" id="PF12728">
    <property type="entry name" value="HTH_17"/>
    <property type="match status" value="1"/>
</dbReference>
<dbReference type="InterPro" id="IPR009061">
    <property type="entry name" value="DNA-bd_dom_put_sf"/>
</dbReference>
<accession>A0A1U9USI9</accession>
<reference evidence="3" key="1">
    <citation type="submission" date="2017-02" db="EMBL/GenBank/DDBJ databases">
        <title>Complete genome sequence of Cupriavidus necator strain NH9, a 3-chlorobenzoate degrader.</title>
        <authorList>
            <person name="Moriuchi R."/>
            <person name="Dohra H."/>
            <person name="Ogawa N."/>
        </authorList>
    </citation>
    <scope>NUCLEOTIDE SEQUENCE [LARGE SCALE GENOMIC DNA]</scope>
    <source>
        <strain evidence="3">NH9</strain>
    </source>
</reference>
<dbReference type="SUPFAM" id="SSF46955">
    <property type="entry name" value="Putative DNA-binding domain"/>
    <property type="match status" value="1"/>
</dbReference>
<dbReference type="OrthoDB" id="9182156at2"/>
<dbReference type="AlphaFoldDB" id="A0A1U9USI9"/>
<evidence type="ECO:0000259" key="1">
    <source>
        <dbReference type="Pfam" id="PF12728"/>
    </source>
</evidence>
<evidence type="ECO:0000313" key="3">
    <source>
        <dbReference type="Proteomes" id="UP000189627"/>
    </source>
</evidence>
<sequence length="60" mass="6816">MEIISKTEVAELLRISPRTVDQWVTIGKLPKPGYLGRRAFWKRDEIDQIIAGAFSRSGDV</sequence>